<protein>
    <submittedName>
        <fullName evidence="2">Uncharacterized protein</fullName>
    </submittedName>
</protein>
<reference evidence="2 3" key="1">
    <citation type="journal article" date="2016" name="Nat. Commun.">
        <title>Thousands of microbial genomes shed light on interconnected biogeochemical processes in an aquifer system.</title>
        <authorList>
            <person name="Anantharaman K."/>
            <person name="Brown C.T."/>
            <person name="Hug L.A."/>
            <person name="Sharon I."/>
            <person name="Castelle C.J."/>
            <person name="Probst A.J."/>
            <person name="Thomas B.C."/>
            <person name="Singh A."/>
            <person name="Wilkins M.J."/>
            <person name="Karaoz U."/>
            <person name="Brodie E.L."/>
            <person name="Williams K.H."/>
            <person name="Hubbard S.S."/>
            <person name="Banfield J.F."/>
        </authorList>
    </citation>
    <scope>NUCLEOTIDE SEQUENCE [LARGE SCALE GENOMIC DNA]</scope>
</reference>
<feature type="transmembrane region" description="Helical" evidence="1">
    <location>
        <begin position="51"/>
        <end position="68"/>
    </location>
</feature>
<sequence length="293" mass="31232">MADLDEILFAEQERQRQEFERMRQQDRRRQARNGPIENAIKQEAKQAGKKAVKRVIVTAVLPVLWSAFLAALPFILIGLLIAFVIVAAIYMVCNPEGLIALGISYGLEFSGMIPEGVCDAFSAFSGVATVITKGQELMCTNPQILAEQSRVTYPVRNDPDLDRLVSCIQADVPNAGSVFTADESNEICNYTRGAETCGQCSHSVNSCHYGGTNGAGSMAVDFGGGPGAGNEGLIGTQVLQAALSCSETLGIPLKRSTCENSSATAVQCSDTSANHIHISLGKCDRDNGPINSQ</sequence>
<feature type="transmembrane region" description="Helical" evidence="1">
    <location>
        <begin position="74"/>
        <end position="93"/>
    </location>
</feature>
<evidence type="ECO:0000313" key="3">
    <source>
        <dbReference type="Proteomes" id="UP000177235"/>
    </source>
</evidence>
<dbReference type="Proteomes" id="UP000177235">
    <property type="component" value="Unassembled WGS sequence"/>
</dbReference>
<keyword evidence="1" id="KW-0472">Membrane</keyword>
<gene>
    <name evidence="2" type="ORF">A3J05_02625</name>
</gene>
<dbReference type="EMBL" id="MFFF01000009">
    <property type="protein sequence ID" value="OGE99904.1"/>
    <property type="molecule type" value="Genomic_DNA"/>
</dbReference>
<dbReference type="AlphaFoldDB" id="A0A1F5QCJ7"/>
<keyword evidence="1" id="KW-0812">Transmembrane</keyword>
<organism evidence="2 3">
    <name type="scientific">Candidatus Doudnabacteria bacterium RIFCSPLOWO2_02_FULL_48_13</name>
    <dbReference type="NCBI Taxonomy" id="1817845"/>
    <lineage>
        <taxon>Bacteria</taxon>
        <taxon>Candidatus Doudnaibacteriota</taxon>
    </lineage>
</organism>
<comment type="caution">
    <text evidence="2">The sequence shown here is derived from an EMBL/GenBank/DDBJ whole genome shotgun (WGS) entry which is preliminary data.</text>
</comment>
<proteinExistence type="predicted"/>
<name>A0A1F5QCJ7_9BACT</name>
<evidence type="ECO:0000256" key="1">
    <source>
        <dbReference type="SAM" id="Phobius"/>
    </source>
</evidence>
<keyword evidence="1" id="KW-1133">Transmembrane helix</keyword>
<evidence type="ECO:0000313" key="2">
    <source>
        <dbReference type="EMBL" id="OGE99904.1"/>
    </source>
</evidence>
<accession>A0A1F5QCJ7</accession>